<name>A0ABP7G318_9ACTN</name>
<dbReference type="Proteomes" id="UP001500908">
    <property type="component" value="Unassembled WGS sequence"/>
</dbReference>
<dbReference type="SUPFAM" id="SSF110857">
    <property type="entry name" value="Gamma-glutamyl cyclotransferase-like"/>
    <property type="match status" value="1"/>
</dbReference>
<dbReference type="EMBL" id="BAABDD010000015">
    <property type="protein sequence ID" value="GAA3750404.1"/>
    <property type="molecule type" value="Genomic_DNA"/>
</dbReference>
<dbReference type="CDD" id="cd06661">
    <property type="entry name" value="GGCT_like"/>
    <property type="match status" value="1"/>
</dbReference>
<evidence type="ECO:0000313" key="3">
    <source>
        <dbReference type="Proteomes" id="UP001500908"/>
    </source>
</evidence>
<proteinExistence type="predicted"/>
<dbReference type="Pfam" id="PF13772">
    <property type="entry name" value="AIG2_2"/>
    <property type="match status" value="1"/>
</dbReference>
<reference evidence="3" key="1">
    <citation type="journal article" date="2019" name="Int. J. Syst. Evol. Microbiol.">
        <title>The Global Catalogue of Microorganisms (GCM) 10K type strain sequencing project: providing services to taxonomists for standard genome sequencing and annotation.</title>
        <authorList>
            <consortium name="The Broad Institute Genomics Platform"/>
            <consortium name="The Broad Institute Genome Sequencing Center for Infectious Disease"/>
            <person name="Wu L."/>
            <person name="Ma J."/>
        </authorList>
    </citation>
    <scope>NUCLEOTIDE SEQUENCE [LARGE SCALE GENOMIC DNA]</scope>
    <source>
        <strain evidence="3">JCM 17137</strain>
    </source>
</reference>
<dbReference type="RefSeq" id="WP_425567557.1">
    <property type="nucleotide sequence ID" value="NZ_BAABDD010000015.1"/>
</dbReference>
<evidence type="ECO:0000256" key="1">
    <source>
        <dbReference type="ARBA" id="ARBA00023239"/>
    </source>
</evidence>
<dbReference type="PANTHER" id="PTHR12935:SF0">
    <property type="entry name" value="GAMMA-GLUTAMYLCYCLOTRANSFERASE"/>
    <property type="match status" value="1"/>
</dbReference>
<protein>
    <submittedName>
        <fullName evidence="2">Gamma-glutamylcyclotransferase</fullName>
    </submittedName>
</protein>
<sequence length="153" mass="16488">MAGVPLYAAYGSNLDPDQMSKQAPRSPLWNTGWLQGWRLTFGGGAVDGGALATLAEEPSSSVFVALYDVAEWDEPLLEWWEDTAPGTYTKIRARAVTLFDGELTVWTYVLDDYEGGLPSASYLGRIADAAERAGAPANYVTDLRLRPSAADGP</sequence>
<dbReference type="InterPro" id="IPR036568">
    <property type="entry name" value="GGCT-like_sf"/>
</dbReference>
<dbReference type="Gene3D" id="3.10.490.10">
    <property type="entry name" value="Gamma-glutamyl cyclotransferase-like"/>
    <property type="match status" value="1"/>
</dbReference>
<dbReference type="InterPro" id="IPR013024">
    <property type="entry name" value="GGCT-like"/>
</dbReference>
<dbReference type="InterPro" id="IPR017939">
    <property type="entry name" value="G-Glutamylcylcotransferase"/>
</dbReference>
<comment type="caution">
    <text evidence="2">The sequence shown here is derived from an EMBL/GenBank/DDBJ whole genome shotgun (WGS) entry which is preliminary data.</text>
</comment>
<keyword evidence="1" id="KW-0456">Lyase</keyword>
<dbReference type="PANTHER" id="PTHR12935">
    <property type="entry name" value="GAMMA-GLUTAMYLCYCLOTRANSFERASE"/>
    <property type="match status" value="1"/>
</dbReference>
<organism evidence="2 3">
    <name type="scientific">Salinactinospora qingdaonensis</name>
    <dbReference type="NCBI Taxonomy" id="702744"/>
    <lineage>
        <taxon>Bacteria</taxon>
        <taxon>Bacillati</taxon>
        <taxon>Actinomycetota</taxon>
        <taxon>Actinomycetes</taxon>
        <taxon>Streptosporangiales</taxon>
        <taxon>Nocardiopsidaceae</taxon>
        <taxon>Salinactinospora</taxon>
    </lineage>
</organism>
<evidence type="ECO:0000313" key="2">
    <source>
        <dbReference type="EMBL" id="GAA3750404.1"/>
    </source>
</evidence>
<accession>A0ABP7G318</accession>
<keyword evidence="3" id="KW-1185">Reference proteome</keyword>
<gene>
    <name evidence="2" type="ORF">GCM10022402_31990</name>
</gene>